<reference evidence="1 2" key="1">
    <citation type="submission" date="2020-08" db="EMBL/GenBank/DDBJ databases">
        <title>Complete genome sequence of Erwinia phage pEa_SNUABM_12.</title>
        <authorList>
            <person name="Kim S.G."/>
            <person name="Lee S.B."/>
            <person name="Park S.C."/>
        </authorList>
    </citation>
    <scope>NUCLEOTIDE SEQUENCE [LARGE SCALE GENOMIC DNA]</scope>
</reference>
<dbReference type="Proteomes" id="UP000594095">
    <property type="component" value="Genome"/>
</dbReference>
<protein>
    <submittedName>
        <fullName evidence="1">Uncharacterized protein</fullName>
    </submittedName>
</protein>
<dbReference type="EMBL" id="MT939486">
    <property type="protein sequence ID" value="QOI71428.1"/>
    <property type="molecule type" value="Genomic_DNA"/>
</dbReference>
<evidence type="ECO:0000313" key="2">
    <source>
        <dbReference type="Proteomes" id="UP000594095"/>
    </source>
</evidence>
<proteinExistence type="predicted"/>
<accession>A0A7L8ZMJ5</accession>
<gene>
    <name evidence="1" type="ORF">pEaSNUABM12_00511</name>
</gene>
<evidence type="ECO:0000313" key="1">
    <source>
        <dbReference type="EMBL" id="QOI71428.1"/>
    </source>
</evidence>
<sequence>MTTIIVTRNTNIGSINELIELINKHGSENVTIKSMYNLLSSSNCSVQELYNLLQVLNSESAGVLINNILDDNRLYNKVLENSEFTETQINEHLYDIAVAKKAHIQNLRTSTTIEQLNKLAEANIAPLYYIEELPVIDLSFIQKYGEQMDLWGVVRNSRNMDVVAFALKLLHNKGGIIYDVEYFS</sequence>
<organism evidence="1 2">
    <name type="scientific">Erwinia phage pEa_SNUABM_12</name>
    <dbReference type="NCBI Taxonomy" id="2768773"/>
    <lineage>
        <taxon>Viruses</taxon>
        <taxon>Duplodnaviria</taxon>
        <taxon>Heunggongvirae</taxon>
        <taxon>Uroviricota</taxon>
        <taxon>Caudoviricetes</taxon>
        <taxon>Eneladusvirus</taxon>
        <taxon>Eneladusvirus BF</taxon>
    </lineage>
</organism>
<name>A0A7L8ZMJ5_9CAUD</name>